<evidence type="ECO:0000256" key="4">
    <source>
        <dbReference type="ARBA" id="ARBA00022989"/>
    </source>
</evidence>
<feature type="transmembrane region" description="Helical" evidence="6">
    <location>
        <begin position="204"/>
        <end position="224"/>
    </location>
</feature>
<keyword evidence="8" id="KW-1185">Reference proteome</keyword>
<feature type="transmembrane region" description="Helical" evidence="6">
    <location>
        <begin position="264"/>
        <end position="286"/>
    </location>
</feature>
<dbReference type="InterPro" id="IPR030191">
    <property type="entry name" value="CodB"/>
</dbReference>
<evidence type="ECO:0000256" key="3">
    <source>
        <dbReference type="ARBA" id="ARBA00022692"/>
    </source>
</evidence>
<proteinExistence type="inferred from homology"/>
<keyword evidence="5 6" id="KW-0472">Membrane</keyword>
<keyword evidence="3 6" id="KW-0812">Transmembrane</keyword>
<protein>
    <submittedName>
        <fullName evidence="7">Cytosine permease</fullName>
    </submittedName>
</protein>
<comment type="caution">
    <text evidence="7">The sequence shown here is derived from an EMBL/GenBank/DDBJ whole genome shotgun (WGS) entry which is preliminary data.</text>
</comment>
<organism evidence="7 8">
    <name type="scientific">Emergencia timonensis</name>
    <dbReference type="NCBI Taxonomy" id="1776384"/>
    <lineage>
        <taxon>Bacteria</taxon>
        <taxon>Bacillati</taxon>
        <taxon>Bacillota</taxon>
        <taxon>Clostridia</taxon>
        <taxon>Peptostreptococcales</taxon>
        <taxon>Anaerovoracaceae</taxon>
        <taxon>Emergencia</taxon>
    </lineage>
</organism>
<dbReference type="InterPro" id="IPR001248">
    <property type="entry name" value="Pur-cyt_permease"/>
</dbReference>
<feature type="transmembrane region" description="Helical" evidence="6">
    <location>
        <begin position="314"/>
        <end position="331"/>
    </location>
</feature>
<dbReference type="EMBL" id="QRMS01000002">
    <property type="protein sequence ID" value="RHJ88015.1"/>
    <property type="molecule type" value="Genomic_DNA"/>
</dbReference>
<dbReference type="Gene3D" id="1.10.4160.10">
    <property type="entry name" value="Hydantoin permease"/>
    <property type="match status" value="1"/>
</dbReference>
<dbReference type="RefSeq" id="WP_118334468.1">
    <property type="nucleotide sequence ID" value="NZ_AP025567.1"/>
</dbReference>
<evidence type="ECO:0000256" key="1">
    <source>
        <dbReference type="ARBA" id="ARBA00004141"/>
    </source>
</evidence>
<feature type="transmembrane region" description="Helical" evidence="6">
    <location>
        <begin position="164"/>
        <end position="184"/>
    </location>
</feature>
<dbReference type="AlphaFoldDB" id="A0A415E3A4"/>
<feature type="transmembrane region" description="Helical" evidence="6">
    <location>
        <begin position="97"/>
        <end position="116"/>
    </location>
</feature>
<dbReference type="Pfam" id="PF02133">
    <property type="entry name" value="Transp_cyt_pur"/>
    <property type="match status" value="1"/>
</dbReference>
<feature type="transmembrane region" description="Helical" evidence="6">
    <location>
        <begin position="24"/>
        <end position="44"/>
    </location>
</feature>
<feature type="transmembrane region" description="Helical" evidence="6">
    <location>
        <begin position="378"/>
        <end position="408"/>
    </location>
</feature>
<name>A0A415E3A4_9FIRM</name>
<evidence type="ECO:0000256" key="5">
    <source>
        <dbReference type="ARBA" id="ARBA00023136"/>
    </source>
</evidence>
<evidence type="ECO:0000256" key="2">
    <source>
        <dbReference type="ARBA" id="ARBA00008974"/>
    </source>
</evidence>
<dbReference type="Proteomes" id="UP000284841">
    <property type="component" value="Unassembled WGS sequence"/>
</dbReference>
<evidence type="ECO:0000256" key="6">
    <source>
        <dbReference type="SAM" id="Phobius"/>
    </source>
</evidence>
<feature type="transmembrane region" description="Helical" evidence="6">
    <location>
        <begin position="337"/>
        <end position="358"/>
    </location>
</feature>
<keyword evidence="4 6" id="KW-1133">Transmembrane helix</keyword>
<sequence>MENNNRHVEANALTPIPAKERQGWVSLALVQAGICVCASSFLEGALLAEAMPLGEAILAGTLGNLIVVVLMTIIGFQGSDLGIASCTLSESSFGKKGARYLVSVVFAINLIGWFGITNEICGDAFTNFMAETFGLHIPLIASNILWGMIMLITAVYGMRAMEKLNAISIPFLLIVMAAGTYLAFRQYGFEAATAEVERSMSFMAGVSLAFDFYAVGVVTAADVARFQKNRAETAKSTILGVLPVAVITLSLGAVLTKISGEYDISLVLIQVGLPVIGILSIILSTWTTNSSNIYSGGLDVVMAFNLPDNRRREVTVVAGIIGTLLGAFGILDHIESFLSFLAFLVCPVGGAMMADYWLVGKGNPKNWHSVEGINWAGIISWGIGAVLAYLVGYAYTGILFSLAVYYIAEKFIPSKSREGNKNEKVI</sequence>
<reference evidence="7 8" key="1">
    <citation type="submission" date="2018-08" db="EMBL/GenBank/DDBJ databases">
        <title>A genome reference for cultivated species of the human gut microbiota.</title>
        <authorList>
            <person name="Zou Y."/>
            <person name="Xue W."/>
            <person name="Luo G."/>
        </authorList>
    </citation>
    <scope>NUCLEOTIDE SEQUENCE [LARGE SCALE GENOMIC DNA]</scope>
    <source>
        <strain evidence="7 8">AM07-24</strain>
    </source>
</reference>
<dbReference type="PANTHER" id="PTHR30569">
    <property type="entry name" value="CYTOSINE TRANSPORTER CODB"/>
    <property type="match status" value="1"/>
</dbReference>
<dbReference type="OrthoDB" id="9787279at2"/>
<dbReference type="STRING" id="1776384.GCA_900086585_03569"/>
<evidence type="ECO:0000313" key="7">
    <source>
        <dbReference type="EMBL" id="RHJ88015.1"/>
    </source>
</evidence>
<comment type="subcellular location">
    <subcellularLocation>
        <location evidence="1">Membrane</location>
        <topology evidence="1">Multi-pass membrane protein</topology>
    </subcellularLocation>
</comment>
<dbReference type="PANTHER" id="PTHR30569:SF0">
    <property type="entry name" value="CYTOSINE PERMEASE"/>
    <property type="match status" value="1"/>
</dbReference>
<evidence type="ECO:0000313" key="8">
    <source>
        <dbReference type="Proteomes" id="UP000284841"/>
    </source>
</evidence>
<feature type="transmembrane region" description="Helical" evidence="6">
    <location>
        <begin position="56"/>
        <end position="76"/>
    </location>
</feature>
<dbReference type="GO" id="GO:0005886">
    <property type="term" value="C:plasma membrane"/>
    <property type="evidence" value="ECO:0007669"/>
    <property type="project" value="TreeGrafter"/>
</dbReference>
<feature type="transmembrane region" description="Helical" evidence="6">
    <location>
        <begin position="136"/>
        <end position="157"/>
    </location>
</feature>
<dbReference type="GO" id="GO:0015209">
    <property type="term" value="F:cytosine transmembrane transporter activity"/>
    <property type="evidence" value="ECO:0007669"/>
    <property type="project" value="InterPro"/>
</dbReference>
<gene>
    <name evidence="7" type="ORF">DW099_06230</name>
</gene>
<dbReference type="CDD" id="cd11484">
    <property type="entry name" value="SLC-NCS1sbd_CobB-like"/>
    <property type="match status" value="1"/>
</dbReference>
<comment type="similarity">
    <text evidence="2">Belongs to the purine-cytosine permease (2.A.39) family.</text>
</comment>
<accession>A0A415E3A4</accession>